<protein>
    <submittedName>
        <fullName evidence="2">Uncharacterized protein</fullName>
    </submittedName>
</protein>
<evidence type="ECO:0000313" key="2">
    <source>
        <dbReference type="EMBL" id="GAA5134161.1"/>
    </source>
</evidence>
<organism evidence="2 3">
    <name type="scientific">Pseudonocardia adelaidensis</name>
    <dbReference type="NCBI Taxonomy" id="648754"/>
    <lineage>
        <taxon>Bacteria</taxon>
        <taxon>Bacillati</taxon>
        <taxon>Actinomycetota</taxon>
        <taxon>Actinomycetes</taxon>
        <taxon>Pseudonocardiales</taxon>
        <taxon>Pseudonocardiaceae</taxon>
        <taxon>Pseudonocardia</taxon>
    </lineage>
</organism>
<accession>A0ABP9NV83</accession>
<dbReference type="EMBL" id="BAABJO010000029">
    <property type="protein sequence ID" value="GAA5134161.1"/>
    <property type="molecule type" value="Genomic_DNA"/>
</dbReference>
<evidence type="ECO:0000256" key="1">
    <source>
        <dbReference type="SAM" id="MobiDB-lite"/>
    </source>
</evidence>
<feature type="region of interest" description="Disordered" evidence="1">
    <location>
        <begin position="1"/>
        <end position="20"/>
    </location>
</feature>
<reference evidence="3" key="1">
    <citation type="journal article" date="2019" name="Int. J. Syst. Evol. Microbiol.">
        <title>The Global Catalogue of Microorganisms (GCM) 10K type strain sequencing project: providing services to taxonomists for standard genome sequencing and annotation.</title>
        <authorList>
            <consortium name="The Broad Institute Genomics Platform"/>
            <consortium name="The Broad Institute Genome Sequencing Center for Infectious Disease"/>
            <person name="Wu L."/>
            <person name="Ma J."/>
        </authorList>
    </citation>
    <scope>NUCLEOTIDE SEQUENCE [LARGE SCALE GENOMIC DNA]</scope>
    <source>
        <strain evidence="3">JCM 18302</strain>
    </source>
</reference>
<name>A0ABP9NV83_9PSEU</name>
<gene>
    <name evidence="2" type="ORF">GCM10023320_61490</name>
</gene>
<dbReference type="Proteomes" id="UP001500804">
    <property type="component" value="Unassembled WGS sequence"/>
</dbReference>
<sequence>MTGGSGRVPAGGVEAELEERSAAEGRIATSLVELEQHPGHALLSAGGLTGRTEREWARASADLAGLWRDFDTYRRVVASARDALARGADDPELHRLLREPSIEVGRSVVERRLTGAVERVDTITLGELADRMEAAFDRVHDLFVTSHDLHETFLTAIGPLAERLRAARQLAADLEDTRVGELTARVEELTARYTTDPLALADAPPDAALAELGARVDTLTADLGRAAAARDAWDARLAGVDAAISAIETARAAAEQVRLRAQELVVTAPLDAPPDRATALRGVLTALVDGRLPTRRTWPARARALSDLEAEVAAAAAEVRAAHALADGLLERRTELRGRFEAYRAKAGRLGLAERPDLLAVDGDVRRLLWTRPADLAAATRALVSYQQLLATGDSSTGRSA</sequence>
<dbReference type="RefSeq" id="WP_345609787.1">
    <property type="nucleotide sequence ID" value="NZ_BAABJO010000029.1"/>
</dbReference>
<evidence type="ECO:0000313" key="3">
    <source>
        <dbReference type="Proteomes" id="UP001500804"/>
    </source>
</evidence>
<comment type="caution">
    <text evidence="2">The sequence shown here is derived from an EMBL/GenBank/DDBJ whole genome shotgun (WGS) entry which is preliminary data.</text>
</comment>
<proteinExistence type="predicted"/>
<keyword evidence="3" id="KW-1185">Reference proteome</keyword>